<feature type="transmembrane region" description="Helical" evidence="10">
    <location>
        <begin position="27"/>
        <end position="46"/>
    </location>
</feature>
<keyword evidence="4" id="KW-0808">Transferase</keyword>
<dbReference type="PANTHER" id="PTHR11214:SF314">
    <property type="entry name" value="HEXOSYLTRANSFERASE"/>
    <property type="match status" value="1"/>
</dbReference>
<evidence type="ECO:0000256" key="8">
    <source>
        <dbReference type="ARBA" id="ARBA00023034"/>
    </source>
</evidence>
<comment type="caution">
    <text evidence="11">The sequence shown here is derived from an EMBL/GenBank/DDBJ whole genome shotgun (WGS) entry which is preliminary data.</text>
</comment>
<evidence type="ECO:0000256" key="9">
    <source>
        <dbReference type="ARBA" id="ARBA00023136"/>
    </source>
</evidence>
<keyword evidence="5 10" id="KW-0812">Transmembrane</keyword>
<keyword evidence="6 10" id="KW-0735">Signal-anchor</keyword>
<protein>
    <recommendedName>
        <fullName evidence="10">Hexosyltransferase</fullName>
        <ecNumber evidence="10">2.4.1.-</ecNumber>
    </recommendedName>
</protein>
<dbReference type="InterPro" id="IPR002659">
    <property type="entry name" value="Glyco_trans_31"/>
</dbReference>
<evidence type="ECO:0000256" key="1">
    <source>
        <dbReference type="ARBA" id="ARBA00004323"/>
    </source>
</evidence>
<evidence type="ECO:0000256" key="3">
    <source>
        <dbReference type="ARBA" id="ARBA00022676"/>
    </source>
</evidence>
<reference evidence="11 12" key="1">
    <citation type="submission" date="2024-01" db="EMBL/GenBank/DDBJ databases">
        <title>The genome of the rayed Mediterranean limpet Patella caerulea (Linnaeus, 1758).</title>
        <authorList>
            <person name="Anh-Thu Weber A."/>
            <person name="Halstead-Nussloch G."/>
        </authorList>
    </citation>
    <scope>NUCLEOTIDE SEQUENCE [LARGE SCALE GENOMIC DNA]</scope>
    <source>
        <strain evidence="11">AATW-2023a</strain>
        <tissue evidence="11">Whole specimen</tissue>
    </source>
</reference>
<organism evidence="11 12">
    <name type="scientific">Patella caerulea</name>
    <name type="common">Rayed Mediterranean limpet</name>
    <dbReference type="NCBI Taxonomy" id="87958"/>
    <lineage>
        <taxon>Eukaryota</taxon>
        <taxon>Metazoa</taxon>
        <taxon>Spiralia</taxon>
        <taxon>Lophotrochozoa</taxon>
        <taxon>Mollusca</taxon>
        <taxon>Gastropoda</taxon>
        <taxon>Patellogastropoda</taxon>
        <taxon>Patelloidea</taxon>
        <taxon>Patellidae</taxon>
        <taxon>Patella</taxon>
    </lineage>
</organism>
<dbReference type="EC" id="2.4.1.-" evidence="10"/>
<evidence type="ECO:0000313" key="11">
    <source>
        <dbReference type="EMBL" id="KAK6178522.1"/>
    </source>
</evidence>
<evidence type="ECO:0000256" key="7">
    <source>
        <dbReference type="ARBA" id="ARBA00022989"/>
    </source>
</evidence>
<keyword evidence="9 10" id="KW-0472">Membrane</keyword>
<dbReference type="EMBL" id="JAZGQO010000009">
    <property type="protein sequence ID" value="KAK6178522.1"/>
    <property type="molecule type" value="Genomic_DNA"/>
</dbReference>
<name>A0AAN8JJ20_PATCE</name>
<evidence type="ECO:0000256" key="2">
    <source>
        <dbReference type="ARBA" id="ARBA00008661"/>
    </source>
</evidence>
<evidence type="ECO:0000256" key="4">
    <source>
        <dbReference type="ARBA" id="ARBA00022679"/>
    </source>
</evidence>
<gene>
    <name evidence="11" type="ORF">SNE40_013297</name>
</gene>
<proteinExistence type="inferred from homology"/>
<dbReference type="GO" id="GO:0016758">
    <property type="term" value="F:hexosyltransferase activity"/>
    <property type="evidence" value="ECO:0007669"/>
    <property type="project" value="InterPro"/>
</dbReference>
<dbReference type="AlphaFoldDB" id="A0AAN8JJ20"/>
<dbReference type="Pfam" id="PF01762">
    <property type="entry name" value="Galactosyl_T"/>
    <property type="match status" value="1"/>
</dbReference>
<keyword evidence="12" id="KW-1185">Reference proteome</keyword>
<evidence type="ECO:0000256" key="10">
    <source>
        <dbReference type="RuleBase" id="RU363063"/>
    </source>
</evidence>
<dbReference type="PANTHER" id="PTHR11214">
    <property type="entry name" value="BETA-1,3-N-ACETYLGLUCOSAMINYLTRANSFERASE"/>
    <property type="match status" value="1"/>
</dbReference>
<accession>A0AAN8JJ20</accession>
<dbReference type="Proteomes" id="UP001347796">
    <property type="component" value="Unassembled WGS sequence"/>
</dbReference>
<evidence type="ECO:0000256" key="6">
    <source>
        <dbReference type="ARBA" id="ARBA00022968"/>
    </source>
</evidence>
<keyword evidence="3 10" id="KW-0328">Glycosyltransferase</keyword>
<keyword evidence="8 10" id="KW-0333">Golgi apparatus</keyword>
<evidence type="ECO:0000256" key="5">
    <source>
        <dbReference type="ARBA" id="ARBA00022692"/>
    </source>
</evidence>
<dbReference type="GO" id="GO:0006493">
    <property type="term" value="P:protein O-linked glycosylation"/>
    <property type="evidence" value="ECO:0007669"/>
    <property type="project" value="TreeGrafter"/>
</dbReference>
<evidence type="ECO:0000313" key="12">
    <source>
        <dbReference type="Proteomes" id="UP001347796"/>
    </source>
</evidence>
<keyword evidence="7 10" id="KW-1133">Transmembrane helix</keyword>
<dbReference type="GO" id="GO:0000139">
    <property type="term" value="C:Golgi membrane"/>
    <property type="evidence" value="ECO:0007669"/>
    <property type="project" value="UniProtKB-SubCell"/>
</dbReference>
<sequence>MLWTDDLCHERWTSKRLRVYPSDSVKIIFVILVFVYLIYLVICPLIDTSIGSHLREYKSGGSYSKAYGFRDVPIKTNRNNPWTVYIYRDYLLNNPSICKDVKYLFTLIVVNSVPGNFKQRERMRSTIGNRTILPTPIRIVFLLGSVLNGSLQNRINAEHNIYGDTIQADILDTNEHLTLKSVLGLKWITEYCKNTEFVIWLNDDMTADIFYLLIKFLPSYIGTTKTVFCIVQPSEKIGNIANPWFISDTRFKYKAGYLFLNCVGPVAIISSDIIPVLYNDLAHFPKGAENVKFYDIKDAVGQNVYNQDHECFNKRNDPCLFISGPAGTLLKYWEYVYEKRYDYLSDAVDNLDVFEGF</sequence>
<comment type="similarity">
    <text evidence="2 10">Belongs to the glycosyltransferase 31 family.</text>
</comment>
<comment type="subcellular location">
    <subcellularLocation>
        <location evidence="1 10">Golgi apparatus membrane</location>
        <topology evidence="1 10">Single-pass type II membrane protein</topology>
    </subcellularLocation>
</comment>